<feature type="chain" id="PRO_5007542667" evidence="1">
    <location>
        <begin position="24"/>
        <end position="154"/>
    </location>
</feature>
<feature type="signal peptide" evidence="1">
    <location>
        <begin position="1"/>
        <end position="23"/>
    </location>
</feature>
<evidence type="ECO:0000256" key="1">
    <source>
        <dbReference type="SAM" id="SignalP"/>
    </source>
</evidence>
<dbReference type="EMBL" id="GEGO01004427">
    <property type="protein sequence ID" value="JAR90977.1"/>
    <property type="molecule type" value="Transcribed_RNA"/>
</dbReference>
<proteinExistence type="predicted"/>
<organism evidence="2">
    <name type="scientific">Ixodes ricinus</name>
    <name type="common">Common tick</name>
    <name type="synonym">Acarus ricinus</name>
    <dbReference type="NCBI Taxonomy" id="34613"/>
    <lineage>
        <taxon>Eukaryota</taxon>
        <taxon>Metazoa</taxon>
        <taxon>Ecdysozoa</taxon>
        <taxon>Arthropoda</taxon>
        <taxon>Chelicerata</taxon>
        <taxon>Arachnida</taxon>
        <taxon>Acari</taxon>
        <taxon>Parasitiformes</taxon>
        <taxon>Ixodida</taxon>
        <taxon>Ixodoidea</taxon>
        <taxon>Ixodidae</taxon>
        <taxon>Ixodinae</taxon>
        <taxon>Ixodes</taxon>
    </lineage>
</organism>
<name>A0A147BJL2_IXORI</name>
<accession>A0A147BJL2</accession>
<protein>
    <submittedName>
        <fullName evidence="2">Putative conserved secreted protein</fullName>
    </submittedName>
</protein>
<sequence>MLKLKFIMLFFSSQINYCHLVWGTTTKTNISRLMILRKKMLRFFVNFPYDTHAEPLFLNHNVMKVSCVYDYRLLSSYLFSSAEFIAFLSVLSNLTKREFDINIRRKAFWNVPHFRTNYALQSLVHNLPKLLNRFITDGVDIHCVTKKSLYAYFV</sequence>
<keyword evidence="1" id="KW-0732">Signal</keyword>
<reference evidence="2" key="1">
    <citation type="journal article" date="2018" name="PLoS Negl. Trop. Dis.">
        <title>Sialome diversity of ticks revealed by RNAseq of single tick salivary glands.</title>
        <authorList>
            <person name="Perner J."/>
            <person name="Kropackova S."/>
            <person name="Kopacek P."/>
            <person name="Ribeiro J.M."/>
        </authorList>
    </citation>
    <scope>NUCLEOTIDE SEQUENCE</scope>
    <source>
        <strain evidence="2">Siblings of single egg batch collected in Ceske Budejovice</strain>
        <tissue evidence="2">Salivary glands</tissue>
    </source>
</reference>
<dbReference type="AlphaFoldDB" id="A0A147BJL2"/>
<evidence type="ECO:0000313" key="2">
    <source>
        <dbReference type="EMBL" id="JAR90977.1"/>
    </source>
</evidence>